<protein>
    <submittedName>
        <fullName evidence="1">Uncharacterized protein</fullName>
    </submittedName>
</protein>
<accession>A0A0F9G6P0</accession>
<reference evidence="1" key="1">
    <citation type="journal article" date="2015" name="Nature">
        <title>Complex archaea that bridge the gap between prokaryotes and eukaryotes.</title>
        <authorList>
            <person name="Spang A."/>
            <person name="Saw J.H."/>
            <person name="Jorgensen S.L."/>
            <person name="Zaremba-Niedzwiedzka K."/>
            <person name="Martijn J."/>
            <person name="Lind A.E."/>
            <person name="van Eijk R."/>
            <person name="Schleper C."/>
            <person name="Guy L."/>
            <person name="Ettema T.J."/>
        </authorList>
    </citation>
    <scope>NUCLEOTIDE SEQUENCE</scope>
</reference>
<comment type="caution">
    <text evidence="1">The sequence shown here is derived from an EMBL/GenBank/DDBJ whole genome shotgun (WGS) entry which is preliminary data.</text>
</comment>
<name>A0A0F9G6P0_9ZZZZ</name>
<proteinExistence type="predicted"/>
<sequence length="68" mass="7493">MKHLNTFHSQMESQTIGSVWSISIGKRAEVIQSIGGKNYRLKKYNIIFGGNSLSPLDPVGFNPLGVMV</sequence>
<organism evidence="1">
    <name type="scientific">marine sediment metagenome</name>
    <dbReference type="NCBI Taxonomy" id="412755"/>
    <lineage>
        <taxon>unclassified sequences</taxon>
        <taxon>metagenomes</taxon>
        <taxon>ecological metagenomes</taxon>
    </lineage>
</organism>
<dbReference type="AlphaFoldDB" id="A0A0F9G6P0"/>
<gene>
    <name evidence="1" type="ORF">LCGC14_2220730</name>
</gene>
<dbReference type="EMBL" id="LAZR01029664">
    <property type="protein sequence ID" value="KKL58902.1"/>
    <property type="molecule type" value="Genomic_DNA"/>
</dbReference>
<evidence type="ECO:0000313" key="1">
    <source>
        <dbReference type="EMBL" id="KKL58902.1"/>
    </source>
</evidence>